<keyword evidence="3" id="KW-1185">Reference proteome</keyword>
<dbReference type="EMBL" id="AP014957">
    <property type="protein sequence ID" value="BAS71526.1"/>
    <property type="molecule type" value="Genomic_DNA"/>
</dbReference>
<accession>A0A0P0V1C8</accession>
<dbReference type="eggNOG" id="ENOG502R7AR">
    <property type="taxonomic scope" value="Eukaryota"/>
</dbReference>
<reference evidence="2 3" key="2">
    <citation type="journal article" date="2013" name="Plant Cell Physiol.">
        <title>Rice Annotation Project Database (RAP-DB): an integrative and interactive database for rice genomics.</title>
        <authorList>
            <person name="Sakai H."/>
            <person name="Lee S.S."/>
            <person name="Tanaka T."/>
            <person name="Numa H."/>
            <person name="Kim J."/>
            <person name="Kawahara Y."/>
            <person name="Wakimoto H."/>
            <person name="Yang C.C."/>
            <person name="Iwamoto M."/>
            <person name="Abe T."/>
            <person name="Yamada Y."/>
            <person name="Muto A."/>
            <person name="Inokuchi H."/>
            <person name="Ikemura T."/>
            <person name="Matsumoto T."/>
            <person name="Sasaki T."/>
            <person name="Itoh T."/>
        </authorList>
    </citation>
    <scope>NUCLEOTIDE SEQUENCE [LARGE SCALE GENOMIC DNA]</scope>
    <source>
        <strain evidence="3">cv. Nipponbare</strain>
    </source>
</reference>
<protein>
    <submittedName>
        <fullName evidence="2">Os01g0273850 protein</fullName>
    </submittedName>
</protein>
<proteinExistence type="predicted"/>
<feature type="region of interest" description="Disordered" evidence="1">
    <location>
        <begin position="40"/>
        <end position="100"/>
    </location>
</feature>
<gene>
    <name evidence="2" type="ordered locus">Os01g0273850</name>
    <name evidence="2" type="ORF">OSNPB_010273850</name>
</gene>
<dbReference type="Proteomes" id="UP000059680">
    <property type="component" value="Chromosome 1"/>
</dbReference>
<evidence type="ECO:0000256" key="1">
    <source>
        <dbReference type="SAM" id="MobiDB-lite"/>
    </source>
</evidence>
<name>A0A0P0V1C8_ORYSJ</name>
<evidence type="ECO:0000313" key="2">
    <source>
        <dbReference type="EMBL" id="BAS71526.1"/>
    </source>
</evidence>
<dbReference type="InParanoid" id="A0A0P0V1C8"/>
<organism evidence="2 3">
    <name type="scientific">Oryza sativa subsp. japonica</name>
    <name type="common">Rice</name>
    <dbReference type="NCBI Taxonomy" id="39947"/>
    <lineage>
        <taxon>Eukaryota</taxon>
        <taxon>Viridiplantae</taxon>
        <taxon>Streptophyta</taxon>
        <taxon>Embryophyta</taxon>
        <taxon>Tracheophyta</taxon>
        <taxon>Spermatophyta</taxon>
        <taxon>Magnoliopsida</taxon>
        <taxon>Liliopsida</taxon>
        <taxon>Poales</taxon>
        <taxon>Poaceae</taxon>
        <taxon>BOP clade</taxon>
        <taxon>Oryzoideae</taxon>
        <taxon>Oryzeae</taxon>
        <taxon>Oryzinae</taxon>
        <taxon>Oryza</taxon>
        <taxon>Oryza sativa</taxon>
    </lineage>
</organism>
<dbReference type="AlphaFoldDB" id="A0A0P0V1C8"/>
<feature type="non-terminal residue" evidence="2">
    <location>
        <position position="1"/>
    </location>
</feature>
<sequence>YLEPVLGGAPVAGGEDDGVEGVALAVGELDVAAADALDGGREDADLAGPDLGEGADVHDRVHRGGGLHGEGPDGRPPEAVAGGVAEHGGAHEQHHLVDHPHRQVPVQRHRQVPYLLAHQVQLRSIN</sequence>
<dbReference type="Gramene" id="Os01t0273850-00">
    <property type="protein sequence ID" value="Os01t0273850-00"/>
    <property type="gene ID" value="Os01g0273850"/>
</dbReference>
<dbReference type="PaxDb" id="39947-A0A0P0V1C8"/>
<evidence type="ECO:0000313" key="3">
    <source>
        <dbReference type="Proteomes" id="UP000059680"/>
    </source>
</evidence>
<reference evidence="3" key="1">
    <citation type="journal article" date="2005" name="Nature">
        <title>The map-based sequence of the rice genome.</title>
        <authorList>
            <consortium name="International rice genome sequencing project (IRGSP)"/>
            <person name="Matsumoto T."/>
            <person name="Wu J."/>
            <person name="Kanamori H."/>
            <person name="Katayose Y."/>
            <person name="Fujisawa M."/>
            <person name="Namiki N."/>
            <person name="Mizuno H."/>
            <person name="Yamamoto K."/>
            <person name="Antonio B.A."/>
            <person name="Baba T."/>
            <person name="Sakata K."/>
            <person name="Nagamura Y."/>
            <person name="Aoki H."/>
            <person name="Arikawa K."/>
            <person name="Arita K."/>
            <person name="Bito T."/>
            <person name="Chiden Y."/>
            <person name="Fujitsuka N."/>
            <person name="Fukunaka R."/>
            <person name="Hamada M."/>
            <person name="Harada C."/>
            <person name="Hayashi A."/>
            <person name="Hijishita S."/>
            <person name="Honda M."/>
            <person name="Hosokawa S."/>
            <person name="Ichikawa Y."/>
            <person name="Idonuma A."/>
            <person name="Iijima M."/>
            <person name="Ikeda M."/>
            <person name="Ikeno M."/>
            <person name="Ito K."/>
            <person name="Ito S."/>
            <person name="Ito T."/>
            <person name="Ito Y."/>
            <person name="Ito Y."/>
            <person name="Iwabuchi A."/>
            <person name="Kamiya K."/>
            <person name="Karasawa W."/>
            <person name="Kurita K."/>
            <person name="Katagiri S."/>
            <person name="Kikuta A."/>
            <person name="Kobayashi H."/>
            <person name="Kobayashi N."/>
            <person name="Machita K."/>
            <person name="Maehara T."/>
            <person name="Masukawa M."/>
            <person name="Mizubayashi T."/>
            <person name="Mukai Y."/>
            <person name="Nagasaki H."/>
            <person name="Nagata Y."/>
            <person name="Naito S."/>
            <person name="Nakashima M."/>
            <person name="Nakama Y."/>
            <person name="Nakamichi Y."/>
            <person name="Nakamura M."/>
            <person name="Meguro A."/>
            <person name="Negishi M."/>
            <person name="Ohta I."/>
            <person name="Ohta T."/>
            <person name="Okamoto M."/>
            <person name="Ono N."/>
            <person name="Saji S."/>
            <person name="Sakaguchi M."/>
            <person name="Sakai K."/>
            <person name="Shibata M."/>
            <person name="Shimokawa T."/>
            <person name="Song J."/>
            <person name="Takazaki Y."/>
            <person name="Terasawa K."/>
            <person name="Tsugane M."/>
            <person name="Tsuji K."/>
            <person name="Ueda S."/>
            <person name="Waki K."/>
            <person name="Yamagata H."/>
            <person name="Yamamoto M."/>
            <person name="Yamamoto S."/>
            <person name="Yamane H."/>
            <person name="Yoshiki S."/>
            <person name="Yoshihara R."/>
            <person name="Yukawa K."/>
            <person name="Zhong H."/>
            <person name="Yano M."/>
            <person name="Yuan Q."/>
            <person name="Ouyang S."/>
            <person name="Liu J."/>
            <person name="Jones K.M."/>
            <person name="Gansberger K."/>
            <person name="Moffat K."/>
            <person name="Hill J."/>
            <person name="Bera J."/>
            <person name="Fadrosh D."/>
            <person name="Jin S."/>
            <person name="Johri S."/>
            <person name="Kim M."/>
            <person name="Overton L."/>
            <person name="Reardon M."/>
            <person name="Tsitrin T."/>
            <person name="Vuong H."/>
            <person name="Weaver B."/>
            <person name="Ciecko A."/>
            <person name="Tallon L."/>
            <person name="Jackson J."/>
            <person name="Pai G."/>
            <person name="Aken S.V."/>
            <person name="Utterback T."/>
            <person name="Reidmuller S."/>
            <person name="Feldblyum T."/>
            <person name="Hsiao J."/>
            <person name="Zismann V."/>
            <person name="Iobst S."/>
            <person name="de Vazeille A.R."/>
            <person name="Buell C.R."/>
            <person name="Ying K."/>
            <person name="Li Y."/>
            <person name="Lu T."/>
            <person name="Huang Y."/>
            <person name="Zhao Q."/>
            <person name="Feng Q."/>
            <person name="Zhang L."/>
            <person name="Zhu J."/>
            <person name="Weng Q."/>
            <person name="Mu J."/>
            <person name="Lu Y."/>
            <person name="Fan D."/>
            <person name="Liu Y."/>
            <person name="Guan J."/>
            <person name="Zhang Y."/>
            <person name="Yu S."/>
            <person name="Liu X."/>
            <person name="Zhang Y."/>
            <person name="Hong G."/>
            <person name="Han B."/>
            <person name="Choisne N."/>
            <person name="Demange N."/>
            <person name="Orjeda G."/>
            <person name="Samain S."/>
            <person name="Cattolico L."/>
            <person name="Pelletier E."/>
            <person name="Couloux A."/>
            <person name="Segurens B."/>
            <person name="Wincker P."/>
            <person name="D'Hont A."/>
            <person name="Scarpelli C."/>
            <person name="Weissenbach J."/>
            <person name="Salanoubat M."/>
            <person name="Quetier F."/>
            <person name="Yu Y."/>
            <person name="Kim H.R."/>
            <person name="Rambo T."/>
            <person name="Currie J."/>
            <person name="Collura K."/>
            <person name="Luo M."/>
            <person name="Yang T."/>
            <person name="Ammiraju J.S.S."/>
            <person name="Engler F."/>
            <person name="Soderlund C."/>
            <person name="Wing R.A."/>
            <person name="Palmer L.E."/>
            <person name="de la Bastide M."/>
            <person name="Spiegel L."/>
            <person name="Nascimento L."/>
            <person name="Zutavern T."/>
            <person name="O'Shaughnessy A."/>
            <person name="Dike S."/>
            <person name="Dedhia N."/>
            <person name="Preston R."/>
            <person name="Balija V."/>
            <person name="McCombie W.R."/>
            <person name="Chow T."/>
            <person name="Chen H."/>
            <person name="Chung M."/>
            <person name="Chen C."/>
            <person name="Shaw J."/>
            <person name="Wu H."/>
            <person name="Hsiao K."/>
            <person name="Chao Y."/>
            <person name="Chu M."/>
            <person name="Cheng C."/>
            <person name="Hour A."/>
            <person name="Lee P."/>
            <person name="Lin S."/>
            <person name="Lin Y."/>
            <person name="Liou J."/>
            <person name="Liu S."/>
            <person name="Hsing Y."/>
            <person name="Raghuvanshi S."/>
            <person name="Mohanty A."/>
            <person name="Bharti A.K."/>
            <person name="Gaur A."/>
            <person name="Gupta V."/>
            <person name="Kumar D."/>
            <person name="Ravi V."/>
            <person name="Vij S."/>
            <person name="Kapur A."/>
            <person name="Khurana P."/>
            <person name="Khurana P."/>
            <person name="Khurana J.P."/>
            <person name="Tyagi A.K."/>
            <person name="Gaikwad K."/>
            <person name="Singh A."/>
            <person name="Dalal V."/>
            <person name="Srivastava S."/>
            <person name="Dixit A."/>
            <person name="Pal A.K."/>
            <person name="Ghazi I.A."/>
            <person name="Yadav M."/>
            <person name="Pandit A."/>
            <person name="Bhargava A."/>
            <person name="Sureshbabu K."/>
            <person name="Batra K."/>
            <person name="Sharma T.R."/>
            <person name="Mohapatra T."/>
            <person name="Singh N.K."/>
            <person name="Messing J."/>
            <person name="Nelson A.B."/>
            <person name="Fuks G."/>
            <person name="Kavchok S."/>
            <person name="Keizer G."/>
            <person name="Linton E."/>
            <person name="Llaca V."/>
            <person name="Song R."/>
            <person name="Tanyolac B."/>
            <person name="Young S."/>
            <person name="Ho-Il K."/>
            <person name="Hahn J.H."/>
            <person name="Sangsakoo G."/>
            <person name="Vanavichit A."/>
            <person name="de Mattos Luiz.A.T."/>
            <person name="Zimmer P.D."/>
            <person name="Malone G."/>
            <person name="Dellagostin O."/>
            <person name="de Oliveira A.C."/>
            <person name="Bevan M."/>
            <person name="Bancroft I."/>
            <person name="Minx P."/>
            <person name="Cordum H."/>
            <person name="Wilson R."/>
            <person name="Cheng Z."/>
            <person name="Jin W."/>
            <person name="Jiang J."/>
            <person name="Leong S.A."/>
            <person name="Iwama H."/>
            <person name="Gojobori T."/>
            <person name="Itoh T."/>
            <person name="Niimura Y."/>
            <person name="Fujii Y."/>
            <person name="Habara T."/>
            <person name="Sakai H."/>
            <person name="Sato Y."/>
            <person name="Wilson G."/>
            <person name="Kumar K."/>
            <person name="McCouch S."/>
            <person name="Juretic N."/>
            <person name="Hoen D."/>
            <person name="Wright S."/>
            <person name="Bruskiewich R."/>
            <person name="Bureau T."/>
            <person name="Miyao A."/>
            <person name="Hirochika H."/>
            <person name="Nishikawa T."/>
            <person name="Kadowaki K."/>
            <person name="Sugiura M."/>
            <person name="Burr B."/>
            <person name="Sasaki T."/>
        </authorList>
    </citation>
    <scope>NUCLEOTIDE SEQUENCE [LARGE SCALE GENOMIC DNA]</scope>
    <source>
        <strain evidence="3">cv. Nipponbare</strain>
    </source>
</reference>
<reference evidence="2 3" key="3">
    <citation type="journal article" date="2013" name="Rice">
        <title>Improvement of the Oryza sativa Nipponbare reference genome using next generation sequence and optical map data.</title>
        <authorList>
            <person name="Kawahara Y."/>
            <person name="de la Bastide M."/>
            <person name="Hamilton J.P."/>
            <person name="Kanamori H."/>
            <person name="McCombie W.R."/>
            <person name="Ouyang S."/>
            <person name="Schwartz D.C."/>
            <person name="Tanaka T."/>
            <person name="Wu J."/>
            <person name="Zhou S."/>
            <person name="Childs K.L."/>
            <person name="Davidson R.M."/>
            <person name="Lin H."/>
            <person name="Quesada-Ocampo L."/>
            <person name="Vaillancourt B."/>
            <person name="Sakai H."/>
            <person name="Lee S.S."/>
            <person name="Kim J."/>
            <person name="Numa H."/>
            <person name="Itoh T."/>
            <person name="Buell C.R."/>
            <person name="Matsumoto T."/>
        </authorList>
    </citation>
    <scope>NUCLEOTIDE SEQUENCE [LARGE SCALE GENOMIC DNA]</scope>
    <source>
        <strain evidence="3">cv. Nipponbare</strain>
    </source>
</reference>
<feature type="compositionally biased region" description="Basic and acidic residues" evidence="1">
    <location>
        <begin position="88"/>
        <end position="100"/>
    </location>
</feature>